<comment type="caution">
    <text evidence="1">The sequence shown here is derived from an EMBL/GenBank/DDBJ whole genome shotgun (WGS) entry which is preliminary data.</text>
</comment>
<dbReference type="InterPro" id="IPR036388">
    <property type="entry name" value="WH-like_DNA-bd_sf"/>
</dbReference>
<dbReference type="EMBL" id="WUBR01000002">
    <property type="protein sequence ID" value="MWV28556.1"/>
    <property type="molecule type" value="Genomic_DNA"/>
</dbReference>
<evidence type="ECO:0000313" key="1">
    <source>
        <dbReference type="EMBL" id="MWV28556.1"/>
    </source>
</evidence>
<dbReference type="InterPro" id="IPR036390">
    <property type="entry name" value="WH_DNA-bd_sf"/>
</dbReference>
<proteinExistence type="predicted"/>
<reference evidence="1 2" key="2">
    <citation type="submission" date="2020-02" db="EMBL/GenBank/DDBJ databases">
        <title>Erythrobacter dongmakensis sp. nov., isolated from a tidal mudflat.</title>
        <authorList>
            <person name="Kim I.S."/>
        </authorList>
    </citation>
    <scope>NUCLEOTIDE SEQUENCE [LARGE SCALE GENOMIC DNA]</scope>
    <source>
        <strain evidence="1 2">GH3-10</strain>
    </source>
</reference>
<dbReference type="AlphaFoldDB" id="A0A844XEW9"/>
<gene>
    <name evidence="1" type="ORF">GRF63_11640</name>
</gene>
<organism evidence="1 2">
    <name type="scientific">Aurantiacibacter rhizosphaerae</name>
    <dbReference type="NCBI Taxonomy" id="2691582"/>
    <lineage>
        <taxon>Bacteria</taxon>
        <taxon>Pseudomonadati</taxon>
        <taxon>Pseudomonadota</taxon>
        <taxon>Alphaproteobacteria</taxon>
        <taxon>Sphingomonadales</taxon>
        <taxon>Erythrobacteraceae</taxon>
        <taxon>Aurantiacibacter</taxon>
    </lineage>
</organism>
<accession>A0A844XEW9</accession>
<dbReference type="SUPFAM" id="SSF46785">
    <property type="entry name" value="Winged helix' DNA-binding domain"/>
    <property type="match status" value="1"/>
</dbReference>
<dbReference type="Proteomes" id="UP000461409">
    <property type="component" value="Unassembled WGS sequence"/>
</dbReference>
<protein>
    <submittedName>
        <fullName evidence="1">MarR family transcriptional regulator</fullName>
    </submittedName>
</protein>
<evidence type="ECO:0000313" key="2">
    <source>
        <dbReference type="Proteomes" id="UP000461409"/>
    </source>
</evidence>
<dbReference type="Gene3D" id="1.10.10.10">
    <property type="entry name" value="Winged helix-like DNA-binding domain superfamily/Winged helix DNA-binding domain"/>
    <property type="match status" value="1"/>
</dbReference>
<reference evidence="1 2" key="1">
    <citation type="submission" date="2019-12" db="EMBL/GenBank/DDBJ databases">
        <authorList>
            <person name="Lee S.D."/>
        </authorList>
    </citation>
    <scope>NUCLEOTIDE SEQUENCE [LARGE SCALE GENOMIC DNA]</scope>
    <source>
        <strain evidence="1 2">GH3-10</strain>
    </source>
</reference>
<sequence>MVGQVDFTYEMAADSAGMPLAVSIFADCLDMRAIMHEDVQSAGLTVREVGSLDELLAGDVRALGELTLVDCPRPDVASMAALARLDSRVANAGAKLIVSTSVSGLDDVFCACAESGAQILVDPNRGERVIALGRMLAEVPNLRLRELSETDRLALLRLTEQVGKIAERLDRMDTGSWAQDAERDEDDSAFRFKSPVDSYCAPGMERQPQVIEAPQRKAKAPLPSASLVRKIIAARQLRTRFFDGEFFADPAWDMLLDLTAARVEHARVSVTSLCIASGVPPTTALRWIGQMTEAGLFDRIEDETDRRRAFVCLSDKAAEGMARYFRELDREAKVLV</sequence>
<keyword evidence="2" id="KW-1185">Reference proteome</keyword>
<name>A0A844XEW9_9SPHN</name>